<evidence type="ECO:0000313" key="3">
    <source>
        <dbReference type="Proteomes" id="UP000053611"/>
    </source>
</evidence>
<dbReference type="GeneID" id="28980106"/>
<protein>
    <submittedName>
        <fullName evidence="2">Uncharacterized protein</fullName>
    </submittedName>
</protein>
<dbReference type="EMBL" id="KQ087226">
    <property type="protein sequence ID" value="KLT40926.1"/>
    <property type="molecule type" value="Genomic_DNA"/>
</dbReference>
<gene>
    <name evidence="2" type="ORF">CC85DRAFT_138276</name>
</gene>
<feature type="region of interest" description="Disordered" evidence="1">
    <location>
        <begin position="1"/>
        <end position="116"/>
    </location>
</feature>
<organism evidence="2 3">
    <name type="scientific">Cutaneotrichosporon oleaginosum</name>
    <dbReference type="NCBI Taxonomy" id="879819"/>
    <lineage>
        <taxon>Eukaryota</taxon>
        <taxon>Fungi</taxon>
        <taxon>Dikarya</taxon>
        <taxon>Basidiomycota</taxon>
        <taxon>Agaricomycotina</taxon>
        <taxon>Tremellomycetes</taxon>
        <taxon>Trichosporonales</taxon>
        <taxon>Trichosporonaceae</taxon>
        <taxon>Cutaneotrichosporon</taxon>
    </lineage>
</organism>
<proteinExistence type="predicted"/>
<name>A0A0J0XIL3_9TREE</name>
<dbReference type="RefSeq" id="XP_018277417.1">
    <property type="nucleotide sequence ID" value="XM_018419503.1"/>
</dbReference>
<evidence type="ECO:0000256" key="1">
    <source>
        <dbReference type="SAM" id="MobiDB-lite"/>
    </source>
</evidence>
<reference evidence="2 3" key="1">
    <citation type="submission" date="2015-03" db="EMBL/GenBank/DDBJ databases">
        <title>Genomics and transcriptomics of the oil-accumulating basidiomycete yeast T. oleaginosus allow insights into substrate utilization and the diverse evolutionary trajectories of mating systems in fungi.</title>
        <authorList>
            <consortium name="DOE Joint Genome Institute"/>
            <person name="Kourist R."/>
            <person name="Kracht O."/>
            <person name="Bracharz F."/>
            <person name="Lipzen A."/>
            <person name="Nolan M."/>
            <person name="Ohm R."/>
            <person name="Grigoriev I."/>
            <person name="Sun S."/>
            <person name="Heitman J."/>
            <person name="Bruck T."/>
            <person name="Nowrousian M."/>
        </authorList>
    </citation>
    <scope>NUCLEOTIDE SEQUENCE [LARGE SCALE GENOMIC DNA]</scope>
    <source>
        <strain evidence="2 3">IBC0246</strain>
    </source>
</reference>
<feature type="compositionally biased region" description="Polar residues" evidence="1">
    <location>
        <begin position="52"/>
        <end position="70"/>
    </location>
</feature>
<evidence type="ECO:0000313" key="2">
    <source>
        <dbReference type="EMBL" id="KLT40926.1"/>
    </source>
</evidence>
<dbReference type="AlphaFoldDB" id="A0A0J0XIL3"/>
<feature type="compositionally biased region" description="Polar residues" evidence="1">
    <location>
        <begin position="103"/>
        <end position="116"/>
    </location>
</feature>
<sequence>MARHHLIRPQLDGYSRGESSMLTPTVEPGTSSVLSWPLAAAGLAGRPPEPDQSLSTLLQPSPTPSESSLKTPKLARPATHHRLCPPLPLTPSYDSPSRPCFRTGSSQRQPTDAQRLTTQLPTTCWPGYPLEFQSL</sequence>
<dbReference type="Proteomes" id="UP000053611">
    <property type="component" value="Unassembled WGS sequence"/>
</dbReference>
<accession>A0A0J0XIL3</accession>
<keyword evidence="3" id="KW-1185">Reference proteome</keyword>
<feature type="compositionally biased region" description="Polar residues" evidence="1">
    <location>
        <begin position="17"/>
        <end position="34"/>
    </location>
</feature>